<evidence type="ECO:0000256" key="4">
    <source>
        <dbReference type="ARBA" id="ARBA00023163"/>
    </source>
</evidence>
<dbReference type="Gene3D" id="1.10.10.60">
    <property type="entry name" value="Homeodomain-like"/>
    <property type="match status" value="1"/>
</dbReference>
<dbReference type="RefSeq" id="WP_272753307.1">
    <property type="nucleotide sequence ID" value="NZ_JAQQLF010000033.1"/>
</dbReference>
<gene>
    <name evidence="6" type="ORF">PQU95_18130</name>
</gene>
<protein>
    <submittedName>
        <fullName evidence="6">Helix-turn-helix transcriptional regulator</fullName>
    </submittedName>
</protein>
<accession>A0ABT5J2R2</accession>
<feature type="domain" description="HTH araC/xylS-type" evidence="5">
    <location>
        <begin position="157"/>
        <end position="258"/>
    </location>
</feature>
<dbReference type="CDD" id="cd06124">
    <property type="entry name" value="cupin_NimR-like_N"/>
    <property type="match status" value="1"/>
</dbReference>
<name>A0ABT5J2R2_9NEIS</name>
<dbReference type="PANTHER" id="PTHR11019:SF159">
    <property type="entry name" value="TRANSCRIPTIONAL REGULATOR-RELATED"/>
    <property type="match status" value="1"/>
</dbReference>
<reference evidence="6 7" key="1">
    <citation type="submission" date="2023-01" db="EMBL/GenBank/DDBJ databases">
        <title>Novel species of the genus Vogesella isolated from rivers.</title>
        <authorList>
            <person name="Lu H."/>
        </authorList>
    </citation>
    <scope>NUCLEOTIDE SEQUENCE [LARGE SCALE GENOMIC DNA]</scope>
    <source>
        <strain evidence="6 7">DC21W</strain>
    </source>
</reference>
<dbReference type="InterPro" id="IPR018062">
    <property type="entry name" value="HTH_AraC-typ_CS"/>
</dbReference>
<evidence type="ECO:0000256" key="1">
    <source>
        <dbReference type="ARBA" id="ARBA00023015"/>
    </source>
</evidence>
<dbReference type="PRINTS" id="PR00032">
    <property type="entry name" value="HTHARAC"/>
</dbReference>
<keyword evidence="7" id="KW-1185">Reference proteome</keyword>
<dbReference type="InterPro" id="IPR009057">
    <property type="entry name" value="Homeodomain-like_sf"/>
</dbReference>
<dbReference type="InterPro" id="IPR011051">
    <property type="entry name" value="RmlC_Cupin_sf"/>
</dbReference>
<organism evidence="6 7">
    <name type="scientific">Vogesella aquatica</name>
    <dbReference type="NCBI Taxonomy" id="2984206"/>
    <lineage>
        <taxon>Bacteria</taxon>
        <taxon>Pseudomonadati</taxon>
        <taxon>Pseudomonadota</taxon>
        <taxon>Betaproteobacteria</taxon>
        <taxon>Neisseriales</taxon>
        <taxon>Chromobacteriaceae</taxon>
        <taxon>Vogesella</taxon>
    </lineage>
</organism>
<sequence length="266" mass="29226">MDAPVEDINPPLLTSATLMIGKTQDYPAGYATVRHTHSTAQLLYGIAGVMRILTPRGQWIVPPSRAIYIPPGHWHEVHMLSPAQVRSVYVQPHALAGMPQQCCVLAVTPLWRELLLAAVRIPPPVLPDTRAARLLALLLEECEVLETLPLALPTPDDDLLAPLCRQLQAQPDDERSSEHWAAWLGVDVRTLQRRFQRATGMNFGAWRRQARLMHALAQLAAGARVLDVALSAGYASPSAFTAMFRRQFGVAPSAFFANPLPGDSEI</sequence>
<dbReference type="InterPro" id="IPR003313">
    <property type="entry name" value="AraC-bd"/>
</dbReference>
<dbReference type="Pfam" id="PF12833">
    <property type="entry name" value="HTH_18"/>
    <property type="match status" value="1"/>
</dbReference>
<evidence type="ECO:0000256" key="2">
    <source>
        <dbReference type="ARBA" id="ARBA00023125"/>
    </source>
</evidence>
<dbReference type="Proteomes" id="UP001219956">
    <property type="component" value="Unassembled WGS sequence"/>
</dbReference>
<evidence type="ECO:0000259" key="5">
    <source>
        <dbReference type="PROSITE" id="PS01124"/>
    </source>
</evidence>
<dbReference type="SUPFAM" id="SSF46689">
    <property type="entry name" value="Homeodomain-like"/>
    <property type="match status" value="1"/>
</dbReference>
<keyword evidence="1" id="KW-0805">Transcription regulation</keyword>
<proteinExistence type="predicted"/>
<dbReference type="PROSITE" id="PS00041">
    <property type="entry name" value="HTH_ARAC_FAMILY_1"/>
    <property type="match status" value="1"/>
</dbReference>
<keyword evidence="3" id="KW-0010">Activator</keyword>
<dbReference type="SMART" id="SM00342">
    <property type="entry name" value="HTH_ARAC"/>
    <property type="match status" value="1"/>
</dbReference>
<evidence type="ECO:0000313" key="6">
    <source>
        <dbReference type="EMBL" id="MDC7719123.1"/>
    </source>
</evidence>
<dbReference type="Gene3D" id="2.60.120.10">
    <property type="entry name" value="Jelly Rolls"/>
    <property type="match status" value="1"/>
</dbReference>
<evidence type="ECO:0000313" key="7">
    <source>
        <dbReference type="Proteomes" id="UP001219956"/>
    </source>
</evidence>
<keyword evidence="4" id="KW-0804">Transcription</keyword>
<dbReference type="PANTHER" id="PTHR11019">
    <property type="entry name" value="HTH-TYPE TRANSCRIPTIONAL REGULATOR NIMR"/>
    <property type="match status" value="1"/>
</dbReference>
<evidence type="ECO:0000256" key="3">
    <source>
        <dbReference type="ARBA" id="ARBA00023159"/>
    </source>
</evidence>
<keyword evidence="2" id="KW-0238">DNA-binding</keyword>
<comment type="caution">
    <text evidence="6">The sequence shown here is derived from an EMBL/GenBank/DDBJ whole genome shotgun (WGS) entry which is preliminary data.</text>
</comment>
<dbReference type="InterPro" id="IPR014710">
    <property type="entry name" value="RmlC-like_jellyroll"/>
</dbReference>
<dbReference type="EMBL" id="JAQQLF010000033">
    <property type="protein sequence ID" value="MDC7719123.1"/>
    <property type="molecule type" value="Genomic_DNA"/>
</dbReference>
<dbReference type="Pfam" id="PF02311">
    <property type="entry name" value="AraC_binding"/>
    <property type="match status" value="1"/>
</dbReference>
<dbReference type="InterPro" id="IPR018060">
    <property type="entry name" value="HTH_AraC"/>
</dbReference>
<dbReference type="InterPro" id="IPR020449">
    <property type="entry name" value="Tscrpt_reg_AraC-type_HTH"/>
</dbReference>
<dbReference type="SUPFAM" id="SSF51182">
    <property type="entry name" value="RmlC-like cupins"/>
    <property type="match status" value="1"/>
</dbReference>
<dbReference type="PROSITE" id="PS01124">
    <property type="entry name" value="HTH_ARAC_FAMILY_2"/>
    <property type="match status" value="1"/>
</dbReference>